<dbReference type="CDD" id="cd02142">
    <property type="entry name" value="McbC_SagB-like_oxidoreductase"/>
    <property type="match status" value="1"/>
</dbReference>
<organism evidence="2 3">
    <name type="scientific">Amycolatopsis magusensis</name>
    <dbReference type="NCBI Taxonomy" id="882444"/>
    <lineage>
        <taxon>Bacteria</taxon>
        <taxon>Bacillati</taxon>
        <taxon>Actinomycetota</taxon>
        <taxon>Actinomycetes</taxon>
        <taxon>Pseudonocardiales</taxon>
        <taxon>Pseudonocardiaceae</taxon>
        <taxon>Amycolatopsis</taxon>
    </lineage>
</organism>
<keyword evidence="3" id="KW-1185">Reference proteome</keyword>
<dbReference type="Pfam" id="PF22767">
    <property type="entry name" value="ThcOx"/>
    <property type="match status" value="1"/>
</dbReference>
<proteinExistence type="predicted"/>
<evidence type="ECO:0000313" key="3">
    <source>
        <dbReference type="Proteomes" id="UP000741013"/>
    </source>
</evidence>
<sequence length="480" mass="51247">MISTSDDVMTTVRLWSLSEDALVEEGDEAGSLNVVTRWGELNVESAGAFAIESLRRMGLGPVSLQNVVTARKAGPARKLHDLAGLERVLDQVSGSVVHSLGLADGQRPLLSVVPVVASPAFRLTEVGPRVLNRLSRFAVLRPEDGDLLLESPRAEFRVVLSQPQAVRIASSLAAPATVEALAGSTGVPEHVVADVVAFLTAAGVVLSGDDEEHFAEDADAALRHWSHHELLFHTHSRSRRGEIVSEAAYQQATENPPPLTKPAPDGERFPLSAPDLGGASPSLTELLENDHECPKFSPVDLTREQLGELLFRSARIRSAGPAHPPIPPGHDATQRPYFAIACLYELELYLSIDRCAGLPRAIYHYDPDGHALTLIDDDPGHLAAMLDLAKVAAGSMRRPAAMISVTARMERTAWVLGGAAYAVTLMHVGALQQTLYLCAKAMGLAAHAVPVDASDTVDRVLGLDWPAEIGVGECVLDALT</sequence>
<comment type="caution">
    <text evidence="2">The sequence shown here is derived from an EMBL/GenBank/DDBJ whole genome shotgun (WGS) entry which is preliminary data.</text>
</comment>
<dbReference type="RefSeq" id="WP_245369311.1">
    <property type="nucleotide sequence ID" value="NZ_JAGGMS010000001.1"/>
</dbReference>
<evidence type="ECO:0000313" key="2">
    <source>
        <dbReference type="EMBL" id="MBP2181024.1"/>
    </source>
</evidence>
<accession>A0ABS4PNN1</accession>
<dbReference type="PANTHER" id="PTHR43745:SF2">
    <property type="entry name" value="NITROREDUCTASE MJ1384-RELATED"/>
    <property type="match status" value="1"/>
</dbReference>
<feature type="domain" description="Cyanobactin oxidase ThcOx second" evidence="1">
    <location>
        <begin position="133"/>
        <end position="240"/>
    </location>
</feature>
<evidence type="ECO:0000259" key="1">
    <source>
        <dbReference type="Pfam" id="PF22767"/>
    </source>
</evidence>
<name>A0ABS4PNN1_9PSEU</name>
<dbReference type="SUPFAM" id="SSF55469">
    <property type="entry name" value="FMN-dependent nitroreductase-like"/>
    <property type="match status" value="1"/>
</dbReference>
<dbReference type="Proteomes" id="UP000741013">
    <property type="component" value="Unassembled WGS sequence"/>
</dbReference>
<dbReference type="InterPro" id="IPR054488">
    <property type="entry name" value="ThcOx_dom2"/>
</dbReference>
<dbReference type="InterPro" id="IPR020051">
    <property type="entry name" value="SagB-type_dehydrogenase"/>
</dbReference>
<dbReference type="EMBL" id="JAGGMS010000001">
    <property type="protein sequence ID" value="MBP2181024.1"/>
    <property type="molecule type" value="Genomic_DNA"/>
</dbReference>
<dbReference type="InterPro" id="IPR052544">
    <property type="entry name" value="Bacteriocin_Proc_Enz"/>
</dbReference>
<dbReference type="PANTHER" id="PTHR43745">
    <property type="entry name" value="NITROREDUCTASE MJ1384-RELATED"/>
    <property type="match status" value="1"/>
</dbReference>
<reference evidence="2 3" key="1">
    <citation type="submission" date="2021-03" db="EMBL/GenBank/DDBJ databases">
        <title>Sequencing the genomes of 1000 actinobacteria strains.</title>
        <authorList>
            <person name="Klenk H.-P."/>
        </authorList>
    </citation>
    <scope>NUCLEOTIDE SEQUENCE [LARGE SCALE GENOMIC DNA]</scope>
    <source>
        <strain evidence="2 3">DSM 45510</strain>
    </source>
</reference>
<dbReference type="Gene3D" id="3.40.109.10">
    <property type="entry name" value="NADH Oxidase"/>
    <property type="match status" value="1"/>
</dbReference>
<dbReference type="InterPro" id="IPR000415">
    <property type="entry name" value="Nitroreductase-like"/>
</dbReference>
<gene>
    <name evidence="2" type="ORF">JOM49_002550</name>
</gene>
<dbReference type="NCBIfam" id="TIGR03605">
    <property type="entry name" value="antibiot_sagB"/>
    <property type="match status" value="1"/>
</dbReference>
<protein>
    <submittedName>
        <fullName evidence="2">SagB-type dehydrogenase family enzyme</fullName>
    </submittedName>
</protein>